<dbReference type="AlphaFoldDB" id="A0AAN7M2V3"/>
<proteinExistence type="predicted"/>
<name>A0AAN7M2V3_TRANT</name>
<protein>
    <submittedName>
        <fullName evidence="2">Uncharacterized protein</fullName>
    </submittedName>
</protein>
<evidence type="ECO:0000313" key="2">
    <source>
        <dbReference type="EMBL" id="KAK4788946.1"/>
    </source>
</evidence>
<gene>
    <name evidence="2" type="ORF">SAY86_020265</name>
</gene>
<keyword evidence="3" id="KW-1185">Reference proteome</keyword>
<dbReference type="Proteomes" id="UP001346149">
    <property type="component" value="Unassembled WGS sequence"/>
</dbReference>
<dbReference type="EMBL" id="JAXQNO010000011">
    <property type="protein sequence ID" value="KAK4788946.1"/>
    <property type="molecule type" value="Genomic_DNA"/>
</dbReference>
<organism evidence="2 3">
    <name type="scientific">Trapa natans</name>
    <name type="common">Water chestnut</name>
    <dbReference type="NCBI Taxonomy" id="22666"/>
    <lineage>
        <taxon>Eukaryota</taxon>
        <taxon>Viridiplantae</taxon>
        <taxon>Streptophyta</taxon>
        <taxon>Embryophyta</taxon>
        <taxon>Tracheophyta</taxon>
        <taxon>Spermatophyta</taxon>
        <taxon>Magnoliopsida</taxon>
        <taxon>eudicotyledons</taxon>
        <taxon>Gunneridae</taxon>
        <taxon>Pentapetalae</taxon>
        <taxon>rosids</taxon>
        <taxon>malvids</taxon>
        <taxon>Myrtales</taxon>
        <taxon>Lythraceae</taxon>
        <taxon>Trapa</taxon>
    </lineage>
</organism>
<sequence>MEWVRRVGFGVLVAPEVAPVEEGPVGAHPQAHRLLRLGRRTEMAEVTIAVAEEVYTWASGKGQESSLPWDLWSVDEDLQELRPNNESEEVSVSGAENVTAKRITG</sequence>
<evidence type="ECO:0000256" key="1">
    <source>
        <dbReference type="SAM" id="MobiDB-lite"/>
    </source>
</evidence>
<comment type="caution">
    <text evidence="2">The sequence shown here is derived from an EMBL/GenBank/DDBJ whole genome shotgun (WGS) entry which is preliminary data.</text>
</comment>
<accession>A0AAN7M2V3</accession>
<feature type="region of interest" description="Disordered" evidence="1">
    <location>
        <begin position="82"/>
        <end position="105"/>
    </location>
</feature>
<reference evidence="2 3" key="1">
    <citation type="journal article" date="2023" name="Hortic Res">
        <title>Pangenome of water caltrop reveals structural variations and asymmetric subgenome divergence after allopolyploidization.</title>
        <authorList>
            <person name="Zhang X."/>
            <person name="Chen Y."/>
            <person name="Wang L."/>
            <person name="Yuan Y."/>
            <person name="Fang M."/>
            <person name="Shi L."/>
            <person name="Lu R."/>
            <person name="Comes H.P."/>
            <person name="Ma Y."/>
            <person name="Chen Y."/>
            <person name="Huang G."/>
            <person name="Zhou Y."/>
            <person name="Zheng Z."/>
            <person name="Qiu Y."/>
        </authorList>
    </citation>
    <scope>NUCLEOTIDE SEQUENCE [LARGE SCALE GENOMIC DNA]</scope>
    <source>
        <strain evidence="2">F231</strain>
    </source>
</reference>
<evidence type="ECO:0000313" key="3">
    <source>
        <dbReference type="Proteomes" id="UP001346149"/>
    </source>
</evidence>